<evidence type="ECO:0000256" key="1">
    <source>
        <dbReference type="SAM" id="MobiDB-lite"/>
    </source>
</evidence>
<accession>A0A9X0CMU8</accession>
<dbReference type="GO" id="GO:0005737">
    <property type="term" value="C:cytoplasm"/>
    <property type="evidence" value="ECO:0007669"/>
    <property type="project" value="TreeGrafter"/>
</dbReference>
<dbReference type="GO" id="GO:0008088">
    <property type="term" value="P:axo-dendritic transport"/>
    <property type="evidence" value="ECO:0007669"/>
    <property type="project" value="TreeGrafter"/>
</dbReference>
<organism evidence="2 3">
    <name type="scientific">Desmophyllum pertusum</name>
    <dbReference type="NCBI Taxonomy" id="174260"/>
    <lineage>
        <taxon>Eukaryota</taxon>
        <taxon>Metazoa</taxon>
        <taxon>Cnidaria</taxon>
        <taxon>Anthozoa</taxon>
        <taxon>Hexacorallia</taxon>
        <taxon>Scleractinia</taxon>
        <taxon>Caryophylliina</taxon>
        <taxon>Caryophylliidae</taxon>
        <taxon>Desmophyllum</taxon>
    </lineage>
</organism>
<feature type="region of interest" description="Disordered" evidence="1">
    <location>
        <begin position="386"/>
        <end position="425"/>
    </location>
</feature>
<dbReference type="GO" id="GO:0030425">
    <property type="term" value="C:dendrite"/>
    <property type="evidence" value="ECO:0007669"/>
    <property type="project" value="TreeGrafter"/>
</dbReference>
<dbReference type="AlphaFoldDB" id="A0A9X0CMU8"/>
<sequence>MQAIISSDSQPNIPVWQVEDKLMHESLASFPKVHSAVFPVTSGSCGIERQDVSVYRLLQGNSPFEISRLFGWQPTNELAPKGDTTCDIPHFSNELLVSQHAHIEKLTFSYYLRHGRPSFAFVSFVGEKLKDATVSKAKIQQAALKAYRVAVQHLTNTSVCAACVAFTEMLGLDSTPLRVDIQAASRLLAHAGLEDLIGDDAKEGNTMEGAIASELLPCAGKSNQKPERLLIALKSATRNVISKECLDKTSFEAGQHWNLVVLFCRVHKMEFPVVFLQDCARADKWLPFVCHAQACQFPKEQVVYVIEHDFSNAYIQEHLQLAFDNVQLIKVENASSDELAKKRNRKRKLVRTGDQAMTPSRDVRAQFYSRMGLRATTVAQPSQIIKEDQVTRPSCSSSAEDEENTKDRTKHDNDKEPESTKIGQEADDRLAVECTETLLDTEEVQHNLFDILFKCQSVDVPWRNLLAHSITLHRSLLSVLAACFQEAKPLDCVCAWLCSTVCSSVLEPAVSTIPGSRRRESWDVQKLQWHEWTQHDLTALILAIVDTREKLAHTLAKAFYIFDPASPLVSFFHFHETFLVHSDYDACLEYLNAFKKSYNKLSMKVVADKHMDVIKIVPDYYELHEVSTVLRGTDTDMRLELMLEQGSADSQAEKERVLLSLLNTQHFTEARKFAETVNLSGDHITRKEVEAELENAKNSMLWEIEQGRLAFWHRAEKCFRDHGCKADTVCSFFESQASDTELSFTERAMLLGIAVKWFSNLPLTNRKHQRN</sequence>
<name>A0A9X0CMU8_9CNID</name>
<dbReference type="GO" id="GO:0045202">
    <property type="term" value="C:synapse"/>
    <property type="evidence" value="ECO:0007669"/>
    <property type="project" value="TreeGrafter"/>
</dbReference>
<proteinExistence type="predicted"/>
<comment type="caution">
    <text evidence="2">The sequence shown here is derived from an EMBL/GenBank/DDBJ whole genome shotgun (WGS) entry which is preliminary data.</text>
</comment>
<keyword evidence="3" id="KW-1185">Reference proteome</keyword>
<protein>
    <submittedName>
        <fullName evidence="2">Spastic paraplegia 11 (Autosomal recessive)</fullName>
    </submittedName>
</protein>
<dbReference type="GO" id="GO:0007409">
    <property type="term" value="P:axonogenesis"/>
    <property type="evidence" value="ECO:0007669"/>
    <property type="project" value="TreeGrafter"/>
</dbReference>
<dbReference type="PANTHER" id="PTHR13650:SF0">
    <property type="entry name" value="SPATACSIN"/>
    <property type="match status" value="1"/>
</dbReference>
<feature type="compositionally biased region" description="Basic and acidic residues" evidence="1">
    <location>
        <begin position="405"/>
        <end position="425"/>
    </location>
</feature>
<dbReference type="PANTHER" id="PTHR13650">
    <property type="entry name" value="SPATACSIN"/>
    <property type="match status" value="1"/>
</dbReference>
<dbReference type="GO" id="GO:0007268">
    <property type="term" value="P:chemical synaptic transmission"/>
    <property type="evidence" value="ECO:0007669"/>
    <property type="project" value="TreeGrafter"/>
</dbReference>
<dbReference type="GO" id="GO:0030424">
    <property type="term" value="C:axon"/>
    <property type="evidence" value="ECO:0007669"/>
    <property type="project" value="TreeGrafter"/>
</dbReference>
<dbReference type="Proteomes" id="UP001163046">
    <property type="component" value="Unassembled WGS sequence"/>
</dbReference>
<dbReference type="OrthoDB" id="2018754at2759"/>
<evidence type="ECO:0000313" key="2">
    <source>
        <dbReference type="EMBL" id="KAJ7365741.1"/>
    </source>
</evidence>
<dbReference type="GO" id="GO:0048489">
    <property type="term" value="P:synaptic vesicle transport"/>
    <property type="evidence" value="ECO:0007669"/>
    <property type="project" value="TreeGrafter"/>
</dbReference>
<gene>
    <name evidence="2" type="primary">SPG11_2</name>
    <name evidence="2" type="ORF">OS493_002457</name>
</gene>
<evidence type="ECO:0000313" key="3">
    <source>
        <dbReference type="Proteomes" id="UP001163046"/>
    </source>
</evidence>
<dbReference type="EMBL" id="MU827302">
    <property type="protein sequence ID" value="KAJ7365741.1"/>
    <property type="molecule type" value="Genomic_DNA"/>
</dbReference>
<dbReference type="InterPro" id="IPR028103">
    <property type="entry name" value="Spatacsin"/>
</dbReference>
<reference evidence="2" key="1">
    <citation type="submission" date="2023-01" db="EMBL/GenBank/DDBJ databases">
        <title>Genome assembly of the deep-sea coral Lophelia pertusa.</title>
        <authorList>
            <person name="Herrera S."/>
            <person name="Cordes E."/>
        </authorList>
    </citation>
    <scope>NUCLEOTIDE SEQUENCE</scope>
    <source>
        <strain evidence="2">USNM1676648</strain>
        <tissue evidence="2">Polyp</tissue>
    </source>
</reference>